<comment type="caution">
    <text evidence="2">The sequence shown here is derived from an EMBL/GenBank/DDBJ whole genome shotgun (WGS) entry which is preliminary data.</text>
</comment>
<name>A0AB34HEH2_ESCRO</name>
<gene>
    <name evidence="2" type="ORF">J1605_020671</name>
</gene>
<evidence type="ECO:0000313" key="3">
    <source>
        <dbReference type="Proteomes" id="UP001159641"/>
    </source>
</evidence>
<protein>
    <submittedName>
        <fullName evidence="2">Uncharacterized protein</fullName>
    </submittedName>
</protein>
<feature type="region of interest" description="Disordered" evidence="1">
    <location>
        <begin position="64"/>
        <end position="171"/>
    </location>
</feature>
<feature type="compositionally biased region" description="Low complexity" evidence="1">
    <location>
        <begin position="101"/>
        <end position="114"/>
    </location>
</feature>
<evidence type="ECO:0000313" key="2">
    <source>
        <dbReference type="EMBL" id="KAJ8791231.1"/>
    </source>
</evidence>
<accession>A0AB34HEH2</accession>
<dbReference type="AlphaFoldDB" id="A0AB34HEH2"/>
<evidence type="ECO:0000256" key="1">
    <source>
        <dbReference type="SAM" id="MobiDB-lite"/>
    </source>
</evidence>
<organism evidence="2 3">
    <name type="scientific">Eschrichtius robustus</name>
    <name type="common">California gray whale</name>
    <name type="synonym">Eschrichtius gibbosus</name>
    <dbReference type="NCBI Taxonomy" id="9764"/>
    <lineage>
        <taxon>Eukaryota</taxon>
        <taxon>Metazoa</taxon>
        <taxon>Chordata</taxon>
        <taxon>Craniata</taxon>
        <taxon>Vertebrata</taxon>
        <taxon>Euteleostomi</taxon>
        <taxon>Mammalia</taxon>
        <taxon>Eutheria</taxon>
        <taxon>Laurasiatheria</taxon>
        <taxon>Artiodactyla</taxon>
        <taxon>Whippomorpha</taxon>
        <taxon>Cetacea</taxon>
        <taxon>Mysticeti</taxon>
        <taxon>Eschrichtiidae</taxon>
        <taxon>Eschrichtius</taxon>
    </lineage>
</organism>
<feature type="region of interest" description="Disordered" evidence="1">
    <location>
        <begin position="29"/>
        <end position="52"/>
    </location>
</feature>
<reference evidence="2 3" key="1">
    <citation type="submission" date="2022-11" db="EMBL/GenBank/DDBJ databases">
        <title>Whole genome sequence of Eschrichtius robustus ER-17-0199.</title>
        <authorList>
            <person name="Bruniche-Olsen A."/>
            <person name="Black A.N."/>
            <person name="Fields C.J."/>
            <person name="Walden K."/>
            <person name="Dewoody J.A."/>
        </authorList>
    </citation>
    <scope>NUCLEOTIDE SEQUENCE [LARGE SCALE GENOMIC DNA]</scope>
    <source>
        <strain evidence="2">ER-17-0199</strain>
        <tissue evidence="2">Blubber</tissue>
    </source>
</reference>
<sequence length="392" mass="42587">MLFLTAPSKEEIMAARSGMAATYKASLQVSPGNRYSEPGQGPRRRGGPAPAAVCRRPAQLHLGYSRPGRHPLHRQENFPGSRCGLARPGQTPPARRPRSQPGRPLLRPQVPRLPASLNLPGKQHSAARAGGSRRESFNLATRSPWGRDVVGTPDTKEQLSAPQSADRTGGCGVGSELEVRVRWGPRRRRGGRCVLQRSRRAWVEAAAELLGASKAAVGAAAPPPSEEPEPQDARGRAAALCAQFLRRFPGRSRALTLSRASPPSLPYVRAGRLVRAALDPAGNWSSRPRRADMGCFCAVPEEFYCEVLLLNESKLTLTTQQQGIKGCHPGGADGGGVSARWERTAAAPRAQVERGRVRLRPKLPYVVFLQKRLRPPQLPKRRRIDCTGSIQC</sequence>
<keyword evidence="3" id="KW-1185">Reference proteome</keyword>
<dbReference type="EMBL" id="JAIQCJ010001303">
    <property type="protein sequence ID" value="KAJ8791231.1"/>
    <property type="molecule type" value="Genomic_DNA"/>
</dbReference>
<dbReference type="Proteomes" id="UP001159641">
    <property type="component" value="Unassembled WGS sequence"/>
</dbReference>
<proteinExistence type="predicted"/>